<sequence>MLETDRVRDAFTDLTDSIDPFLRPPGVESVHTTVRRRRQRRLGVTAAAAVAVAAVAGLAQLPAMEQPAPVVADQPAPADTLAPTAGAPSPAPPSMGTASAGGPSAAVTRTPGRGQDAGGPRTGRPTEPAMPPPACASTVSATANGSNLVIAADVICPGETIAVSWVTYEARRDGSQQLFANERLTLTEAQDRVTATLRESPTCVGPWYVLRDDPAIPATIAAEESKPFPAGTVVASEDGEICLS</sequence>
<comment type="caution">
    <text evidence="3">The sequence shown here is derived from an EMBL/GenBank/DDBJ whole genome shotgun (WGS) entry which is preliminary data.</text>
</comment>
<keyword evidence="2" id="KW-1133">Transmembrane helix</keyword>
<evidence type="ECO:0000256" key="2">
    <source>
        <dbReference type="SAM" id="Phobius"/>
    </source>
</evidence>
<dbReference type="EMBL" id="BONC01000002">
    <property type="protein sequence ID" value="GIF54250.1"/>
    <property type="molecule type" value="Genomic_DNA"/>
</dbReference>
<keyword evidence="2" id="KW-0472">Membrane</keyword>
<feature type="compositionally biased region" description="Low complexity" evidence="1">
    <location>
        <begin position="73"/>
        <end position="106"/>
    </location>
</feature>
<organism evidence="3 4">
    <name type="scientific">Asanoa iriomotensis</name>
    <dbReference type="NCBI Taxonomy" id="234613"/>
    <lineage>
        <taxon>Bacteria</taxon>
        <taxon>Bacillati</taxon>
        <taxon>Actinomycetota</taxon>
        <taxon>Actinomycetes</taxon>
        <taxon>Micromonosporales</taxon>
        <taxon>Micromonosporaceae</taxon>
        <taxon>Asanoa</taxon>
    </lineage>
</organism>
<evidence type="ECO:0000256" key="1">
    <source>
        <dbReference type="SAM" id="MobiDB-lite"/>
    </source>
</evidence>
<keyword evidence="2" id="KW-0812">Transmembrane</keyword>
<gene>
    <name evidence="3" type="ORF">Air01nite_03450</name>
</gene>
<dbReference type="Proteomes" id="UP000624325">
    <property type="component" value="Unassembled WGS sequence"/>
</dbReference>
<feature type="region of interest" description="Disordered" evidence="1">
    <location>
        <begin position="73"/>
        <end position="134"/>
    </location>
</feature>
<dbReference type="RefSeq" id="WP_203699981.1">
    <property type="nucleotide sequence ID" value="NZ_BAAALU010000011.1"/>
</dbReference>
<evidence type="ECO:0008006" key="5">
    <source>
        <dbReference type="Google" id="ProtNLM"/>
    </source>
</evidence>
<evidence type="ECO:0000313" key="3">
    <source>
        <dbReference type="EMBL" id="GIF54250.1"/>
    </source>
</evidence>
<accession>A0ABQ4BW23</accession>
<evidence type="ECO:0000313" key="4">
    <source>
        <dbReference type="Proteomes" id="UP000624325"/>
    </source>
</evidence>
<protein>
    <recommendedName>
        <fullName evidence="5">PASTA domain-containing protein</fullName>
    </recommendedName>
</protein>
<name>A0ABQ4BW23_9ACTN</name>
<proteinExistence type="predicted"/>
<feature type="transmembrane region" description="Helical" evidence="2">
    <location>
        <begin position="42"/>
        <end position="61"/>
    </location>
</feature>
<keyword evidence="4" id="KW-1185">Reference proteome</keyword>
<reference evidence="3 4" key="1">
    <citation type="submission" date="2021-01" db="EMBL/GenBank/DDBJ databases">
        <title>Whole genome shotgun sequence of Asanoa iriomotensis NBRC 100142.</title>
        <authorList>
            <person name="Komaki H."/>
            <person name="Tamura T."/>
        </authorList>
    </citation>
    <scope>NUCLEOTIDE SEQUENCE [LARGE SCALE GENOMIC DNA]</scope>
    <source>
        <strain evidence="3 4">NBRC 100142</strain>
    </source>
</reference>